<dbReference type="Pfam" id="PF08268">
    <property type="entry name" value="FBA_3"/>
    <property type="match status" value="1"/>
</dbReference>
<dbReference type="AlphaFoldDB" id="A0A7J7HBE1"/>
<keyword evidence="3" id="KW-1185">Reference proteome</keyword>
<dbReference type="Pfam" id="PF00646">
    <property type="entry name" value="F-box"/>
    <property type="match status" value="1"/>
</dbReference>
<dbReference type="PANTHER" id="PTHR31672">
    <property type="entry name" value="BNACNNG10540D PROTEIN"/>
    <property type="match status" value="1"/>
</dbReference>
<dbReference type="PROSITE" id="PS50181">
    <property type="entry name" value="FBOX"/>
    <property type="match status" value="1"/>
</dbReference>
<comment type="caution">
    <text evidence="2">The sequence shown here is derived from an EMBL/GenBank/DDBJ whole genome shotgun (WGS) entry which is preliminary data.</text>
</comment>
<reference evidence="2 3" key="2">
    <citation type="submission" date="2020-07" db="EMBL/GenBank/DDBJ databases">
        <title>Genome assembly of wild tea tree DASZ reveals pedigree and selection history of tea varieties.</title>
        <authorList>
            <person name="Zhang W."/>
        </authorList>
    </citation>
    <scope>NUCLEOTIDE SEQUENCE [LARGE SCALE GENOMIC DNA]</scope>
    <source>
        <strain evidence="3">cv. G240</strain>
        <tissue evidence="2">Leaf</tissue>
    </source>
</reference>
<dbReference type="InterPro" id="IPR017451">
    <property type="entry name" value="F-box-assoc_interact_dom"/>
</dbReference>
<dbReference type="CDD" id="cd22157">
    <property type="entry name" value="F-box_AtFBW1-like"/>
    <property type="match status" value="1"/>
</dbReference>
<dbReference type="SUPFAM" id="SSF50965">
    <property type="entry name" value="Galactose oxidase, central domain"/>
    <property type="match status" value="1"/>
</dbReference>
<accession>A0A7J7HBE1</accession>
<evidence type="ECO:0000313" key="2">
    <source>
        <dbReference type="EMBL" id="KAF5949194.1"/>
    </source>
</evidence>
<organism evidence="2 3">
    <name type="scientific">Camellia sinensis</name>
    <name type="common">Tea plant</name>
    <name type="synonym">Thea sinensis</name>
    <dbReference type="NCBI Taxonomy" id="4442"/>
    <lineage>
        <taxon>Eukaryota</taxon>
        <taxon>Viridiplantae</taxon>
        <taxon>Streptophyta</taxon>
        <taxon>Embryophyta</taxon>
        <taxon>Tracheophyta</taxon>
        <taxon>Spermatophyta</taxon>
        <taxon>Magnoliopsida</taxon>
        <taxon>eudicotyledons</taxon>
        <taxon>Gunneridae</taxon>
        <taxon>Pentapetalae</taxon>
        <taxon>asterids</taxon>
        <taxon>Ericales</taxon>
        <taxon>Theaceae</taxon>
        <taxon>Camellia</taxon>
    </lineage>
</organism>
<dbReference type="EMBL" id="JACBKZ010000006">
    <property type="protein sequence ID" value="KAF5949194.1"/>
    <property type="molecule type" value="Genomic_DNA"/>
</dbReference>
<evidence type="ECO:0000313" key="3">
    <source>
        <dbReference type="Proteomes" id="UP000593564"/>
    </source>
</evidence>
<dbReference type="Proteomes" id="UP000593564">
    <property type="component" value="Unassembled WGS sequence"/>
</dbReference>
<dbReference type="NCBIfam" id="TIGR01640">
    <property type="entry name" value="F_box_assoc_1"/>
    <property type="match status" value="1"/>
</dbReference>
<dbReference type="SMART" id="SM00256">
    <property type="entry name" value="FBOX"/>
    <property type="match status" value="1"/>
</dbReference>
<dbReference type="InterPro" id="IPR050796">
    <property type="entry name" value="SCF_F-box_component"/>
</dbReference>
<dbReference type="InterPro" id="IPR001810">
    <property type="entry name" value="F-box_dom"/>
</dbReference>
<dbReference type="InterPro" id="IPR036047">
    <property type="entry name" value="F-box-like_dom_sf"/>
</dbReference>
<reference evidence="3" key="1">
    <citation type="journal article" date="2020" name="Nat. Commun.">
        <title>Genome assembly of wild tea tree DASZ reveals pedigree and selection history of tea varieties.</title>
        <authorList>
            <person name="Zhang W."/>
            <person name="Zhang Y."/>
            <person name="Qiu H."/>
            <person name="Guo Y."/>
            <person name="Wan H."/>
            <person name="Zhang X."/>
            <person name="Scossa F."/>
            <person name="Alseekh S."/>
            <person name="Zhang Q."/>
            <person name="Wang P."/>
            <person name="Xu L."/>
            <person name="Schmidt M.H."/>
            <person name="Jia X."/>
            <person name="Li D."/>
            <person name="Zhu A."/>
            <person name="Guo F."/>
            <person name="Chen W."/>
            <person name="Ni D."/>
            <person name="Usadel B."/>
            <person name="Fernie A.R."/>
            <person name="Wen W."/>
        </authorList>
    </citation>
    <scope>NUCLEOTIDE SEQUENCE [LARGE SCALE GENOMIC DNA]</scope>
    <source>
        <strain evidence="3">cv. G240</strain>
    </source>
</reference>
<name>A0A7J7HBE1_CAMSI</name>
<feature type="domain" description="F-box" evidence="1">
    <location>
        <begin position="1"/>
        <end position="46"/>
    </location>
</feature>
<gene>
    <name evidence="2" type="ORF">HYC85_015151</name>
</gene>
<dbReference type="InterPro" id="IPR013187">
    <property type="entry name" value="F-box-assoc_dom_typ3"/>
</dbReference>
<protein>
    <recommendedName>
        <fullName evidence="1">F-box domain-containing protein</fullName>
    </recommendedName>
</protein>
<proteinExistence type="predicted"/>
<dbReference type="InterPro" id="IPR011043">
    <property type="entry name" value="Gal_Oxase/kelch_b-propeller"/>
</dbReference>
<evidence type="ECO:0000259" key="1">
    <source>
        <dbReference type="PROSITE" id="PS50181"/>
    </source>
</evidence>
<dbReference type="SUPFAM" id="SSF81383">
    <property type="entry name" value="F-box domain"/>
    <property type="match status" value="1"/>
</dbReference>
<dbReference type="Gene3D" id="1.20.1280.50">
    <property type="match status" value="1"/>
</dbReference>
<dbReference type="PANTHER" id="PTHR31672:SF10">
    <property type="entry name" value="F-BOX DOMAIN-CONTAINING PROTEIN"/>
    <property type="match status" value="1"/>
</dbReference>
<sequence length="326" mass="37787">MSDYFPRPVLINLLSRLPAKTLLQFRCVCKSWCSLISTPDFITTHLKFNLNPTSPSQTHHRHELLRYFSLNPRREHYSLRLDDEPFTELIDLHCPFKPRSNNYFRLVGSFHGLICLSDDCFGYTYTIILWNPSTRKYVTLPKPKFCFDHYGPYMFALGFGVDPQTNDPKVVRVVYLSGTGRENYLVPPKVEVYALSTGKWKTVNASTVRHNMVEFFWSKAFVNGAVHWVVYSQSKNSVFCNVVLLFDMGSEVFREMRLPKKLVSEFPLDLSVAVYGDSISVFHYDNRGPCTSRDCEVWIMKEYGVVESWVKQFSVCLVEGIECAWV</sequence>